<proteinExistence type="predicted"/>
<protein>
    <submittedName>
        <fullName evidence="2">Uncharacterized protein</fullName>
    </submittedName>
</protein>
<feature type="coiled-coil region" evidence="1">
    <location>
        <begin position="110"/>
        <end position="137"/>
    </location>
</feature>
<keyword evidence="3" id="KW-1185">Reference proteome</keyword>
<evidence type="ECO:0000256" key="1">
    <source>
        <dbReference type="SAM" id="Coils"/>
    </source>
</evidence>
<reference evidence="3" key="1">
    <citation type="journal article" date="2023" name="Commun. Biol.">
        <title>Genome analysis of Parmales, the sister group of diatoms, reveals the evolutionary specialization of diatoms from phago-mixotrophs to photoautotrophs.</title>
        <authorList>
            <person name="Ban H."/>
            <person name="Sato S."/>
            <person name="Yoshikawa S."/>
            <person name="Yamada K."/>
            <person name="Nakamura Y."/>
            <person name="Ichinomiya M."/>
            <person name="Sato N."/>
            <person name="Blanc-Mathieu R."/>
            <person name="Endo H."/>
            <person name="Kuwata A."/>
            <person name="Ogata H."/>
        </authorList>
    </citation>
    <scope>NUCLEOTIDE SEQUENCE [LARGE SCALE GENOMIC DNA]</scope>
</reference>
<organism evidence="2 3">
    <name type="scientific">Triparma columacea</name>
    <dbReference type="NCBI Taxonomy" id="722753"/>
    <lineage>
        <taxon>Eukaryota</taxon>
        <taxon>Sar</taxon>
        <taxon>Stramenopiles</taxon>
        <taxon>Ochrophyta</taxon>
        <taxon>Bolidophyceae</taxon>
        <taxon>Parmales</taxon>
        <taxon>Triparmaceae</taxon>
        <taxon>Triparma</taxon>
    </lineage>
</organism>
<evidence type="ECO:0000313" key="3">
    <source>
        <dbReference type="Proteomes" id="UP001165065"/>
    </source>
</evidence>
<keyword evidence="1" id="KW-0175">Coiled coil</keyword>
<evidence type="ECO:0000313" key="2">
    <source>
        <dbReference type="EMBL" id="GMI41490.1"/>
    </source>
</evidence>
<gene>
    <name evidence="2" type="ORF">TrCOL_g11324</name>
</gene>
<dbReference type="Proteomes" id="UP001165065">
    <property type="component" value="Unassembled WGS sequence"/>
</dbReference>
<dbReference type="OrthoDB" id="189401at2759"/>
<comment type="caution">
    <text evidence="2">The sequence shown here is derived from an EMBL/GenBank/DDBJ whole genome shotgun (WGS) entry which is preliminary data.</text>
</comment>
<sequence length="942" mass="110964">MTDVDYVPGVLEGIAITKQSGKWDKRAVVKKYERPQAYNLMHELIWNKRSGPIDEEFKESVIDQIYKFDSRIDAGMWWKIRRVQEVGRERRREKMIKKKEEAVKHRTFNIVKKKTKIRQTKARIEKERARLNMTAEEKVKLDVEASTLKPLRKAERRVGLIRGIFEHMDYQKQLPIDVRRKVNKVSANFGYVSPKHNKSPTKTFFGKDLRKLTHDDVDRPGTLLEGDDFDPLELLSPRERYLKNKAVVTIQSIFRGRRAREWVDNQAQRLFPLRAPVSQNFHAGGKRGRAIFLEKKKVLLQKSKSVLGEVEKTWEAKKERMLSGVEGEERKRALKEKLKLHKIQKRLDEEAKMLHKNLRFIAACAIQNFCKNIVHDRYPHLGPILEEKRKAEAAETMVAFRRNESRKESRRRREIRKRKAVGRFNVIPLIVRMQRTWREYLNVTHSKREIAKAYALLKRMREDRISGQEFFRKLKAQHWHEISLAVEFNLKKRQKTIDVAWTGWVDYTKDRLKRKAWLYHAVRKRKCAVLEGWFREVMEHKREVINRVRPNLFPPLLAEYMRFARDNDWVKFLTALSGLFTEFDEESQVRPLKYEEHSTMKVIGFKDFTELNEMLTYQIAQSKLRKKVVFYLGLKDPEAQLSFAFWHWLHKCSLFLWTKANEKNEENRFATRAEEVGILQRFLMQFLMKRNLNPPSFSEKFRMRSRAFLTWHEPEQLCTKCLAILPLLQITCERCGSSQKPRFMRDTHATIHTNLEHDGLLGDARGVTYQRGLRTGKRKENVVNGVEDIDEPLDLFIYHAMLCIITPVGSWRRANSTVEEAWMYGVRGGMQHVHSLKRRGVFTVGDLWGAFKEDEDVFDTLILDAKLKEKVKELLKMLDDVLYDALGESAVVEKDVFGDGESIAGSSWRRLAGSEYSVMGNSIKKKNSLFASKLEERIQMGR</sequence>
<dbReference type="EMBL" id="BRYA01000152">
    <property type="protein sequence ID" value="GMI41490.1"/>
    <property type="molecule type" value="Genomic_DNA"/>
</dbReference>
<name>A0A9W7L9D5_9STRA</name>
<accession>A0A9W7L9D5</accession>
<dbReference type="PROSITE" id="PS50096">
    <property type="entry name" value="IQ"/>
    <property type="match status" value="1"/>
</dbReference>
<dbReference type="AlphaFoldDB" id="A0A9W7L9D5"/>